<dbReference type="PANTHER" id="PTHR28653:SF1">
    <property type="entry name" value="ATPASE SWSAP1"/>
    <property type="match status" value="1"/>
</dbReference>
<reference evidence="1 2" key="1">
    <citation type="journal article" date="2013" name="BMC Genomics">
        <title>The miniature genome of a carnivorous plant Genlisea aurea contains a low number of genes and short non-coding sequences.</title>
        <authorList>
            <person name="Leushkin E.V."/>
            <person name="Sutormin R.A."/>
            <person name="Nabieva E.R."/>
            <person name="Penin A.A."/>
            <person name="Kondrashov A.S."/>
            <person name="Logacheva M.D."/>
        </authorList>
    </citation>
    <scope>NUCLEOTIDE SEQUENCE [LARGE SCALE GENOMIC DNA]</scope>
</reference>
<dbReference type="Gene3D" id="3.40.50.300">
    <property type="entry name" value="P-loop containing nucleotide triphosphate hydrolases"/>
    <property type="match status" value="1"/>
</dbReference>
<dbReference type="Proteomes" id="UP000015453">
    <property type="component" value="Unassembled WGS sequence"/>
</dbReference>
<comment type="caution">
    <text evidence="1">The sequence shown here is derived from an EMBL/GenBank/DDBJ whole genome shotgun (WGS) entry which is preliminary data.</text>
</comment>
<accession>S8CM54</accession>
<dbReference type="GO" id="GO:0000724">
    <property type="term" value="P:double-strand break repair via homologous recombination"/>
    <property type="evidence" value="ECO:0007669"/>
    <property type="project" value="TreeGrafter"/>
</dbReference>
<dbReference type="PANTHER" id="PTHR28653">
    <property type="match status" value="1"/>
</dbReference>
<dbReference type="SUPFAM" id="SSF52540">
    <property type="entry name" value="P-loop containing nucleoside triphosphate hydrolases"/>
    <property type="match status" value="1"/>
</dbReference>
<dbReference type="GO" id="GO:0003697">
    <property type="term" value="F:single-stranded DNA binding"/>
    <property type="evidence" value="ECO:0007669"/>
    <property type="project" value="TreeGrafter"/>
</dbReference>
<evidence type="ECO:0000313" key="1">
    <source>
        <dbReference type="EMBL" id="EPS68239.1"/>
    </source>
</evidence>
<evidence type="ECO:0000313" key="2">
    <source>
        <dbReference type="Proteomes" id="UP000015453"/>
    </source>
</evidence>
<dbReference type="InterPro" id="IPR027417">
    <property type="entry name" value="P-loop_NTPase"/>
</dbReference>
<protein>
    <submittedName>
        <fullName evidence="1">Uncharacterized protein</fullName>
    </submittedName>
</protein>
<sequence>MADRFFLKQGTNYCCKLPVREEDPIVLLSGPPSSGKTSLLFQFAFNSAAEGNGAVVILCNKRRLERNPPFLSQGVDPSSEVFRRIRMKYVDDDEGIKNYFAAFHLHDEMPQLVIVDDFVQLHDDKKCQERHNNPRRRDMSMARVLALCRDAIDHANKRGPCQILLSDTHKGDSPRLLYIFKRWVSSIYTIIKGAEEFGSYILSRQYPEDDDVNMGSAKYSIALQYLALEGKAKASGSV</sequence>
<organism evidence="1 2">
    <name type="scientific">Genlisea aurea</name>
    <dbReference type="NCBI Taxonomy" id="192259"/>
    <lineage>
        <taxon>Eukaryota</taxon>
        <taxon>Viridiplantae</taxon>
        <taxon>Streptophyta</taxon>
        <taxon>Embryophyta</taxon>
        <taxon>Tracheophyta</taxon>
        <taxon>Spermatophyta</taxon>
        <taxon>Magnoliopsida</taxon>
        <taxon>eudicotyledons</taxon>
        <taxon>Gunneridae</taxon>
        <taxon>Pentapetalae</taxon>
        <taxon>asterids</taxon>
        <taxon>lamiids</taxon>
        <taxon>Lamiales</taxon>
        <taxon>Lentibulariaceae</taxon>
        <taxon>Genlisea</taxon>
    </lineage>
</organism>
<dbReference type="EMBL" id="AUSU01002703">
    <property type="protein sequence ID" value="EPS68239.1"/>
    <property type="molecule type" value="Genomic_DNA"/>
</dbReference>
<proteinExistence type="predicted"/>
<keyword evidence="2" id="KW-1185">Reference proteome</keyword>
<dbReference type="GO" id="GO:0097196">
    <property type="term" value="C:Shu complex"/>
    <property type="evidence" value="ECO:0007669"/>
    <property type="project" value="TreeGrafter"/>
</dbReference>
<gene>
    <name evidence="1" type="ORF">M569_06533</name>
</gene>
<dbReference type="OrthoDB" id="67296at2759"/>
<dbReference type="AlphaFoldDB" id="S8CM54"/>
<name>S8CM54_9LAMI</name>